<evidence type="ECO:0000259" key="2">
    <source>
        <dbReference type="Pfam" id="PF21530"/>
    </source>
</evidence>
<name>A0A4Y2H0W5_ARAVE</name>
<organism evidence="3 4">
    <name type="scientific">Araneus ventricosus</name>
    <name type="common">Orbweaver spider</name>
    <name type="synonym">Epeira ventricosa</name>
    <dbReference type="NCBI Taxonomy" id="182803"/>
    <lineage>
        <taxon>Eukaryota</taxon>
        <taxon>Metazoa</taxon>
        <taxon>Ecdysozoa</taxon>
        <taxon>Arthropoda</taxon>
        <taxon>Chelicerata</taxon>
        <taxon>Arachnida</taxon>
        <taxon>Araneae</taxon>
        <taxon>Araneomorphae</taxon>
        <taxon>Entelegynae</taxon>
        <taxon>Araneoidea</taxon>
        <taxon>Araneidae</taxon>
        <taxon>Araneus</taxon>
    </lineage>
</organism>
<comment type="caution">
    <text evidence="3">The sequence shown here is derived from an EMBL/GenBank/DDBJ whole genome shotgun (WGS) entry which is preliminary data.</text>
</comment>
<proteinExistence type="predicted"/>
<dbReference type="Proteomes" id="UP000499080">
    <property type="component" value="Unassembled WGS sequence"/>
</dbReference>
<dbReference type="EMBL" id="BGPR01001695">
    <property type="protein sequence ID" value="GBM59710.1"/>
    <property type="molecule type" value="Genomic_DNA"/>
</dbReference>
<accession>A0A4Y2H0W5</accession>
<dbReference type="AlphaFoldDB" id="A0A4Y2H0W5"/>
<evidence type="ECO:0000313" key="3">
    <source>
        <dbReference type="EMBL" id="GBM59710.1"/>
    </source>
</evidence>
<dbReference type="PANTHER" id="PTHR10492">
    <property type="match status" value="1"/>
</dbReference>
<dbReference type="Pfam" id="PF21530">
    <property type="entry name" value="Pif1_2B_dom"/>
    <property type="match status" value="1"/>
</dbReference>
<dbReference type="GO" id="GO:0005634">
    <property type="term" value="C:nucleus"/>
    <property type="evidence" value="ECO:0007669"/>
    <property type="project" value="UniProtKB-SubCell"/>
</dbReference>
<reference evidence="3 4" key="1">
    <citation type="journal article" date="2019" name="Sci. Rep.">
        <title>Orb-weaving spider Araneus ventricosus genome elucidates the spidroin gene catalogue.</title>
        <authorList>
            <person name="Kono N."/>
            <person name="Nakamura H."/>
            <person name="Ohtoshi R."/>
            <person name="Moran D.A.P."/>
            <person name="Shinohara A."/>
            <person name="Yoshida Y."/>
            <person name="Fujiwara M."/>
            <person name="Mori M."/>
            <person name="Tomita M."/>
            <person name="Arakawa K."/>
        </authorList>
    </citation>
    <scope>NUCLEOTIDE SEQUENCE [LARGE SCALE GENOMIC DNA]</scope>
</reference>
<protein>
    <recommendedName>
        <fullName evidence="2">DNA helicase Pif1-like 2B domain-containing protein</fullName>
    </recommendedName>
</protein>
<sequence>MSDPWKSTIKCWNLCRELLDVIMSEDPQDQLTFPEEFLNSLTPTGLPPYELKLKIGCIIMLLRNLAPSKGLCNGARLIITKLQQKIIQAKSIDGTETFLIPRIPLIPSQTNTPFKFKLSTLKSQNNWCRHAHANKETWNQSEYGAAVSNAYIKQQVSGTVVGSVTAATMAGYQDLSEFECNVIVGAREMGHGISEVAIKFGFSRTTISRVYHEYRESGKTSNLRHRCGRKKIIQKRDQRQLTRIIKRDRRAILPQIDANFNAGPSTSVSVRTIQRNIMIWAFGAEGPLVYP</sequence>
<dbReference type="InterPro" id="IPR009057">
    <property type="entry name" value="Homeodomain-like_sf"/>
</dbReference>
<keyword evidence="4" id="KW-1185">Reference proteome</keyword>
<evidence type="ECO:0000256" key="1">
    <source>
        <dbReference type="ARBA" id="ARBA00004123"/>
    </source>
</evidence>
<comment type="subcellular location">
    <subcellularLocation>
        <location evidence="1">Nucleus</location>
    </subcellularLocation>
</comment>
<feature type="domain" description="DNA helicase Pif1-like 2B" evidence="2">
    <location>
        <begin position="36"/>
        <end position="82"/>
    </location>
</feature>
<dbReference type="InterPro" id="IPR049163">
    <property type="entry name" value="Pif1-like_2B_dom"/>
</dbReference>
<gene>
    <name evidence="3" type="ORF">AVEN_204730_1</name>
</gene>
<dbReference type="SUPFAM" id="SSF46689">
    <property type="entry name" value="Homeodomain-like"/>
    <property type="match status" value="1"/>
</dbReference>
<dbReference type="Gene3D" id="1.10.10.10">
    <property type="entry name" value="Winged helix-like DNA-binding domain superfamily/Winged helix DNA-binding domain"/>
    <property type="match status" value="1"/>
</dbReference>
<dbReference type="OrthoDB" id="6779723at2759"/>
<dbReference type="InterPro" id="IPR036388">
    <property type="entry name" value="WH-like_DNA-bd_sf"/>
</dbReference>
<dbReference type="PANTHER" id="PTHR10492:SF57">
    <property type="entry name" value="ATP-DEPENDENT DNA HELICASE"/>
    <property type="match status" value="1"/>
</dbReference>
<evidence type="ECO:0000313" key="4">
    <source>
        <dbReference type="Proteomes" id="UP000499080"/>
    </source>
</evidence>